<accession>A0A4S2CX15</accession>
<name>A0A4S2CX15_9MICO</name>
<protein>
    <submittedName>
        <fullName evidence="1">Uncharacterized protein</fullName>
    </submittedName>
</protein>
<evidence type="ECO:0000313" key="2">
    <source>
        <dbReference type="Proteomes" id="UP000309893"/>
    </source>
</evidence>
<proteinExistence type="predicted"/>
<dbReference type="EMBL" id="SRYO01000015">
    <property type="protein sequence ID" value="TGY33082.1"/>
    <property type="molecule type" value="Genomic_DNA"/>
</dbReference>
<dbReference type="AlphaFoldDB" id="A0A4S2CX15"/>
<dbReference type="RefSeq" id="WP_135950116.1">
    <property type="nucleotide sequence ID" value="NZ_SRYO01000015.1"/>
</dbReference>
<evidence type="ECO:0000313" key="1">
    <source>
        <dbReference type="EMBL" id="TGY33082.1"/>
    </source>
</evidence>
<sequence length="182" mass="20670">MSEDRWYAERRTRWQPENVRLLLVAESAPDDVGDIANRRFFYDETLTSKDGLFREVVRALYDDPPLISGPNAKTPWLARLQADGFFLIDLAAEPVNYHGARERAAALRRNIETAVTLASSPEPEGVVLVKRNVFELLSGPMRDAGLLVLHDDFIPFPGSGQQRRFRERFAQAISFPNGFPRL</sequence>
<dbReference type="OrthoDB" id="4714331at2"/>
<dbReference type="Proteomes" id="UP000309893">
    <property type="component" value="Unassembled WGS sequence"/>
</dbReference>
<comment type="caution">
    <text evidence="1">The sequence shown here is derived from an EMBL/GenBank/DDBJ whole genome shotgun (WGS) entry which is preliminary data.</text>
</comment>
<gene>
    <name evidence="1" type="ORF">E5344_14680</name>
</gene>
<reference evidence="1 2" key="1">
    <citation type="submission" date="2019-04" db="EMBL/GenBank/DDBJ databases">
        <title>Microbes associate with the intestines of laboratory mice.</title>
        <authorList>
            <person name="Navarre W."/>
            <person name="Wong E."/>
            <person name="Huang K."/>
            <person name="Tropini C."/>
            <person name="Ng K."/>
            <person name="Yu B."/>
        </authorList>
    </citation>
    <scope>NUCLEOTIDE SEQUENCE [LARGE SCALE GENOMIC DNA]</scope>
    <source>
        <strain evidence="1 2">NM46_B2-13</strain>
    </source>
</reference>
<organism evidence="1 2">
    <name type="scientific">Microbacterium laevaniformans</name>
    <dbReference type="NCBI Taxonomy" id="36807"/>
    <lineage>
        <taxon>Bacteria</taxon>
        <taxon>Bacillati</taxon>
        <taxon>Actinomycetota</taxon>
        <taxon>Actinomycetes</taxon>
        <taxon>Micrococcales</taxon>
        <taxon>Microbacteriaceae</taxon>
        <taxon>Microbacterium</taxon>
    </lineage>
</organism>